<comment type="caution">
    <text evidence="2">The sequence shown here is derived from an EMBL/GenBank/DDBJ whole genome shotgun (WGS) entry which is preliminary data.</text>
</comment>
<organism evidence="2 3">
    <name type="scientific">Favolaschia claudopus</name>
    <dbReference type="NCBI Taxonomy" id="2862362"/>
    <lineage>
        <taxon>Eukaryota</taxon>
        <taxon>Fungi</taxon>
        <taxon>Dikarya</taxon>
        <taxon>Basidiomycota</taxon>
        <taxon>Agaricomycotina</taxon>
        <taxon>Agaricomycetes</taxon>
        <taxon>Agaricomycetidae</taxon>
        <taxon>Agaricales</taxon>
        <taxon>Marasmiineae</taxon>
        <taxon>Mycenaceae</taxon>
        <taxon>Favolaschia</taxon>
    </lineage>
</organism>
<protein>
    <submittedName>
        <fullName evidence="2">Uncharacterized protein</fullName>
    </submittedName>
</protein>
<name>A0AAV9ZZ65_9AGAR</name>
<accession>A0AAV9ZZ65</accession>
<proteinExistence type="predicted"/>
<evidence type="ECO:0000256" key="1">
    <source>
        <dbReference type="SAM" id="MobiDB-lite"/>
    </source>
</evidence>
<reference evidence="2 3" key="1">
    <citation type="journal article" date="2024" name="J Genomics">
        <title>Draft genome sequencing and assembly of Favolaschia claudopus CIRM-BRFM 2984 isolated from oak limbs.</title>
        <authorList>
            <person name="Navarro D."/>
            <person name="Drula E."/>
            <person name="Chaduli D."/>
            <person name="Cazenave R."/>
            <person name="Ahrendt S."/>
            <person name="Wang J."/>
            <person name="Lipzen A."/>
            <person name="Daum C."/>
            <person name="Barry K."/>
            <person name="Grigoriev I.V."/>
            <person name="Favel A."/>
            <person name="Rosso M.N."/>
            <person name="Martin F."/>
        </authorList>
    </citation>
    <scope>NUCLEOTIDE SEQUENCE [LARGE SCALE GENOMIC DNA]</scope>
    <source>
        <strain evidence="2 3">CIRM-BRFM 2984</strain>
    </source>
</reference>
<sequence length="207" mass="22977">MYEMRKVRSAGKIMEQLCRPCMKSRIAVHSNLVRESSSRRGQRRRDGKGPKCRSCPMVRVFRHPICRRLGMPLADDENASASLEAMLGVPGASRNSRRSTINGGRVEFLQPDAMENQRLERSPRPPTMQQSCHRNGGSAPCTPKLLLEEKGCGHTPPTLILLPVDTQNCATWRAPRLAGLDPFGAIRYSHTQRTGCSLEGTPANESK</sequence>
<evidence type="ECO:0000313" key="3">
    <source>
        <dbReference type="Proteomes" id="UP001362999"/>
    </source>
</evidence>
<gene>
    <name evidence="2" type="ORF">R3P38DRAFT_3371070</name>
</gene>
<feature type="region of interest" description="Disordered" evidence="1">
    <location>
        <begin position="32"/>
        <end position="52"/>
    </location>
</feature>
<evidence type="ECO:0000313" key="2">
    <source>
        <dbReference type="EMBL" id="KAK6996467.1"/>
    </source>
</evidence>
<keyword evidence="3" id="KW-1185">Reference proteome</keyword>
<dbReference type="Proteomes" id="UP001362999">
    <property type="component" value="Unassembled WGS sequence"/>
</dbReference>
<dbReference type="EMBL" id="JAWWNJ010000097">
    <property type="protein sequence ID" value="KAK6996467.1"/>
    <property type="molecule type" value="Genomic_DNA"/>
</dbReference>
<dbReference type="AlphaFoldDB" id="A0AAV9ZZ65"/>